<gene>
    <name evidence="3" type="ORF">S12H4_29183</name>
</gene>
<dbReference type="PANTHER" id="PTHR46124">
    <property type="entry name" value="D-AMINOACYL-TRNA DEACYLASE"/>
    <property type="match status" value="1"/>
</dbReference>
<protein>
    <submittedName>
        <fullName evidence="3">Uncharacterized protein</fullName>
    </submittedName>
</protein>
<evidence type="ECO:0000313" key="3">
    <source>
        <dbReference type="EMBL" id="GAI95445.1"/>
    </source>
</evidence>
<dbReference type="InterPro" id="IPR032466">
    <property type="entry name" value="Metal_Hydrolase"/>
</dbReference>
<dbReference type="EMBL" id="BARW01016813">
    <property type="protein sequence ID" value="GAI95445.1"/>
    <property type="molecule type" value="Genomic_DNA"/>
</dbReference>
<dbReference type="GO" id="GO:0046872">
    <property type="term" value="F:metal ion binding"/>
    <property type="evidence" value="ECO:0007669"/>
    <property type="project" value="UniProtKB-KW"/>
</dbReference>
<keyword evidence="2" id="KW-0378">Hydrolase</keyword>
<comment type="caution">
    <text evidence="3">The sequence shown here is derived from an EMBL/GenBank/DDBJ whole genome shotgun (WGS) entry which is preliminary data.</text>
</comment>
<dbReference type="PANTHER" id="PTHR46124:SF2">
    <property type="entry name" value="D-AMINOACYL-TRNA DEACYLASE"/>
    <property type="match status" value="1"/>
</dbReference>
<name>X1U6I4_9ZZZZ</name>
<dbReference type="PROSITE" id="PS01090">
    <property type="entry name" value="TATD_2"/>
    <property type="match status" value="1"/>
</dbReference>
<feature type="non-terminal residue" evidence="3">
    <location>
        <position position="1"/>
    </location>
</feature>
<proteinExistence type="predicted"/>
<dbReference type="GO" id="GO:0005829">
    <property type="term" value="C:cytosol"/>
    <property type="evidence" value="ECO:0007669"/>
    <property type="project" value="TreeGrafter"/>
</dbReference>
<dbReference type="InterPro" id="IPR015991">
    <property type="entry name" value="TatD/YcfH-like"/>
</dbReference>
<dbReference type="FunFam" id="3.20.20.140:FF:000005">
    <property type="entry name" value="TatD family hydrolase"/>
    <property type="match status" value="1"/>
</dbReference>
<dbReference type="GO" id="GO:0016788">
    <property type="term" value="F:hydrolase activity, acting on ester bonds"/>
    <property type="evidence" value="ECO:0007669"/>
    <property type="project" value="InterPro"/>
</dbReference>
<accession>X1U6I4</accession>
<dbReference type="GO" id="GO:0004536">
    <property type="term" value="F:DNA nuclease activity"/>
    <property type="evidence" value="ECO:0007669"/>
    <property type="project" value="InterPro"/>
</dbReference>
<dbReference type="InterPro" id="IPR018228">
    <property type="entry name" value="DNase_TatD-rel_CS"/>
</dbReference>
<keyword evidence="1" id="KW-0479">Metal-binding</keyword>
<evidence type="ECO:0000256" key="1">
    <source>
        <dbReference type="ARBA" id="ARBA00022723"/>
    </source>
</evidence>
<evidence type="ECO:0000256" key="2">
    <source>
        <dbReference type="ARBA" id="ARBA00022801"/>
    </source>
</evidence>
<organism evidence="3">
    <name type="scientific">marine sediment metagenome</name>
    <dbReference type="NCBI Taxonomy" id="412755"/>
    <lineage>
        <taxon>unclassified sequences</taxon>
        <taxon>metagenomes</taxon>
        <taxon>ecological metagenomes</taxon>
    </lineage>
</organism>
<dbReference type="CDD" id="cd01310">
    <property type="entry name" value="TatD_DNAse"/>
    <property type="match status" value="1"/>
</dbReference>
<sequence>IAIGETGLDYHYQDTGLDVMQQSFRQHIQLSRTLKKPLIIHSRAAREDTIRIMQEEQAELAGGIMHCFTEDWAMAKQALDLGFYISISGIVTFKNAQQLVEVVQNLPLERCLIETDCPYLAPVPYRGKQNEPKYVPLVAEKVAEIKGLSLAQVAQQTSDNFNKLFALDAI</sequence>
<dbReference type="InterPro" id="IPR001130">
    <property type="entry name" value="TatD-like"/>
</dbReference>
<reference evidence="3" key="1">
    <citation type="journal article" date="2014" name="Front. Microbiol.">
        <title>High frequency of phylogenetically diverse reductive dehalogenase-homologous genes in deep subseafloor sedimentary metagenomes.</title>
        <authorList>
            <person name="Kawai M."/>
            <person name="Futagami T."/>
            <person name="Toyoda A."/>
            <person name="Takaki Y."/>
            <person name="Nishi S."/>
            <person name="Hori S."/>
            <person name="Arai W."/>
            <person name="Tsubouchi T."/>
            <person name="Morono Y."/>
            <person name="Uchiyama I."/>
            <person name="Ito T."/>
            <person name="Fujiyama A."/>
            <person name="Inagaki F."/>
            <person name="Takami H."/>
        </authorList>
    </citation>
    <scope>NUCLEOTIDE SEQUENCE</scope>
    <source>
        <strain evidence="3">Expedition CK06-06</strain>
    </source>
</reference>
<dbReference type="SUPFAM" id="SSF51556">
    <property type="entry name" value="Metallo-dependent hydrolases"/>
    <property type="match status" value="1"/>
</dbReference>
<dbReference type="AlphaFoldDB" id="X1U6I4"/>
<dbReference type="Gene3D" id="3.20.20.140">
    <property type="entry name" value="Metal-dependent hydrolases"/>
    <property type="match status" value="1"/>
</dbReference>
<dbReference type="NCBIfam" id="TIGR00010">
    <property type="entry name" value="YchF/TatD family DNA exonuclease"/>
    <property type="match status" value="1"/>
</dbReference>
<dbReference type="Pfam" id="PF01026">
    <property type="entry name" value="TatD_DNase"/>
    <property type="match status" value="1"/>
</dbReference>